<feature type="transmembrane region" description="Helical" evidence="4">
    <location>
        <begin position="229"/>
        <end position="249"/>
    </location>
</feature>
<organism evidence="8 9">
    <name type="scientific">Ectobacillus ponti</name>
    <dbReference type="NCBI Taxonomy" id="2961894"/>
    <lineage>
        <taxon>Bacteria</taxon>
        <taxon>Bacillati</taxon>
        <taxon>Bacillota</taxon>
        <taxon>Bacilli</taxon>
        <taxon>Bacillales</taxon>
        <taxon>Bacillaceae</taxon>
        <taxon>Ectobacillus</taxon>
    </lineage>
</organism>
<dbReference type="SMART" id="SM00471">
    <property type="entry name" value="HDc"/>
    <property type="match status" value="1"/>
</dbReference>
<evidence type="ECO:0000256" key="2">
    <source>
        <dbReference type="ARBA" id="ARBA00022475"/>
    </source>
</evidence>
<feature type="transmembrane region" description="Helical" evidence="4">
    <location>
        <begin position="194"/>
        <end position="217"/>
    </location>
</feature>
<evidence type="ECO:0000259" key="7">
    <source>
        <dbReference type="PROSITE" id="PS51832"/>
    </source>
</evidence>
<dbReference type="NCBIfam" id="TIGR00277">
    <property type="entry name" value="HDIG"/>
    <property type="match status" value="1"/>
</dbReference>
<proteinExistence type="predicted"/>
<dbReference type="GO" id="GO:0007165">
    <property type="term" value="P:signal transduction"/>
    <property type="evidence" value="ECO:0007669"/>
    <property type="project" value="InterPro"/>
</dbReference>
<dbReference type="PANTHER" id="PTHR43155">
    <property type="entry name" value="CYCLIC DI-GMP PHOSPHODIESTERASE PA4108-RELATED"/>
    <property type="match status" value="1"/>
</dbReference>
<dbReference type="SUPFAM" id="SSF109604">
    <property type="entry name" value="HD-domain/PDEase-like"/>
    <property type="match status" value="1"/>
</dbReference>
<dbReference type="AlphaFoldDB" id="A0AA41X7T7"/>
<dbReference type="PROSITE" id="PS50885">
    <property type="entry name" value="HAMP"/>
    <property type="match status" value="1"/>
</dbReference>
<dbReference type="RefSeq" id="WP_254760316.1">
    <property type="nucleotide sequence ID" value="NZ_JANCLT010000011.1"/>
</dbReference>
<feature type="transmembrane region" description="Helical" evidence="4">
    <location>
        <begin position="12"/>
        <end position="36"/>
    </location>
</feature>
<dbReference type="PROSITE" id="PS51831">
    <property type="entry name" value="HD"/>
    <property type="match status" value="1"/>
</dbReference>
<feature type="domain" description="HD" evidence="6">
    <location>
        <begin position="325"/>
        <end position="450"/>
    </location>
</feature>
<comment type="caution">
    <text evidence="8">The sequence shown here is derived from an EMBL/GenBank/DDBJ whole genome shotgun (WGS) entry which is preliminary data.</text>
</comment>
<feature type="transmembrane region" description="Helical" evidence="4">
    <location>
        <begin position="42"/>
        <end position="63"/>
    </location>
</feature>
<keyword evidence="2" id="KW-1003">Cell membrane</keyword>
<name>A0AA41X7T7_9BACI</name>
<dbReference type="InterPro" id="IPR003660">
    <property type="entry name" value="HAMP_dom"/>
</dbReference>
<comment type="subcellular location">
    <subcellularLocation>
        <location evidence="1">Cell membrane</location>
    </subcellularLocation>
</comment>
<keyword evidence="4" id="KW-1133">Transmembrane helix</keyword>
<dbReference type="CDD" id="cd06225">
    <property type="entry name" value="HAMP"/>
    <property type="match status" value="1"/>
</dbReference>
<evidence type="ECO:0000256" key="4">
    <source>
        <dbReference type="SAM" id="Phobius"/>
    </source>
</evidence>
<keyword evidence="3 4" id="KW-0472">Membrane</keyword>
<gene>
    <name evidence="8" type="ORF">NK662_17890</name>
</gene>
<dbReference type="InterPro" id="IPR006674">
    <property type="entry name" value="HD_domain"/>
</dbReference>
<feature type="transmembrane region" description="Helical" evidence="4">
    <location>
        <begin position="135"/>
        <end position="156"/>
    </location>
</feature>
<dbReference type="InterPro" id="IPR006675">
    <property type="entry name" value="HDIG_dom"/>
</dbReference>
<evidence type="ECO:0000259" key="5">
    <source>
        <dbReference type="PROSITE" id="PS50885"/>
    </source>
</evidence>
<dbReference type="GO" id="GO:0005886">
    <property type="term" value="C:plasma membrane"/>
    <property type="evidence" value="ECO:0007669"/>
    <property type="project" value="UniProtKB-SubCell"/>
</dbReference>
<dbReference type="Gene3D" id="6.10.340.10">
    <property type="match status" value="1"/>
</dbReference>
<dbReference type="PROSITE" id="PS51832">
    <property type="entry name" value="HD_GYP"/>
    <property type="match status" value="1"/>
</dbReference>
<reference evidence="8" key="1">
    <citation type="submission" date="2022-07" db="EMBL/GenBank/DDBJ databases">
        <authorList>
            <person name="Li W.-J."/>
            <person name="Deng Q.-Q."/>
        </authorList>
    </citation>
    <scope>NUCLEOTIDE SEQUENCE</scope>
    <source>
        <strain evidence="8">SYSU M60031</strain>
    </source>
</reference>
<dbReference type="CDD" id="cd00077">
    <property type="entry name" value="HDc"/>
    <property type="match status" value="1"/>
</dbReference>
<sequence length="503" mass="56503">MRIWSDFQKQILKNYIAGSLIAVFGVGGVLVFHTLYVSGREVYILLLIMLLSCICMFTSEWFVYREHIRPIQAAFLMEKPALSVLQDAYTAALRFPLATIRRILGPHLLGLSVPAASLAALAIEQELLHIPYYYIALAAAGAVLVAAVHGLIEFFLTYASVEPLIQSVLERAEQLYNVRLEPNQRHLVSMKKKLLLSSTFIAVFPILLFSLAFEIHLNQGPSGTNYWEWSLLILLMVVLLASFGSRLLYQHISRPIEALETSMVQVQNGLFIPLGNVYSDEFAHLVTGFNHMMTGIQARDEENERLIESFFTVFAATLDARDPYTAGHSIRVADYSVRIAEEAGLPPEQVDLLRKSALLHDIGKIGVRDDVLLKEGKLTDEEFAQIKQHPSIGTRILEMVDLPEGLQPVLPGVRHHHERFDGKGYPDGLQGLEIPLFGRIMAVADAYDAMTSDRPYRKGMPVQRALSILYEGKGTQWDPAYVDIWIRLMTMETAEQEQTSLAH</sequence>
<accession>A0AA41X7T7</accession>
<evidence type="ECO:0000256" key="3">
    <source>
        <dbReference type="ARBA" id="ARBA00023136"/>
    </source>
</evidence>
<dbReference type="PANTHER" id="PTHR43155:SF2">
    <property type="entry name" value="CYCLIC DI-GMP PHOSPHODIESTERASE PA4108"/>
    <property type="match status" value="1"/>
</dbReference>
<protein>
    <submittedName>
        <fullName evidence="8">HD domain-containing protein</fullName>
    </submittedName>
</protein>
<evidence type="ECO:0000313" key="8">
    <source>
        <dbReference type="EMBL" id="MCP8970397.1"/>
    </source>
</evidence>
<dbReference type="Proteomes" id="UP001156102">
    <property type="component" value="Unassembled WGS sequence"/>
</dbReference>
<dbReference type="InterPro" id="IPR037522">
    <property type="entry name" value="HD_GYP_dom"/>
</dbReference>
<dbReference type="Gene3D" id="1.10.3210.10">
    <property type="entry name" value="Hypothetical protein af1432"/>
    <property type="match status" value="1"/>
</dbReference>
<feature type="domain" description="HD-GYP" evidence="7">
    <location>
        <begin position="303"/>
        <end position="501"/>
    </location>
</feature>
<dbReference type="Pfam" id="PF13487">
    <property type="entry name" value="HD_5"/>
    <property type="match status" value="1"/>
</dbReference>
<evidence type="ECO:0000313" key="9">
    <source>
        <dbReference type="Proteomes" id="UP001156102"/>
    </source>
</evidence>
<evidence type="ECO:0000259" key="6">
    <source>
        <dbReference type="PROSITE" id="PS51831"/>
    </source>
</evidence>
<keyword evidence="4" id="KW-0812">Transmembrane</keyword>
<keyword evidence="9" id="KW-1185">Reference proteome</keyword>
<feature type="domain" description="HAMP" evidence="5">
    <location>
        <begin position="250"/>
        <end position="301"/>
    </location>
</feature>
<evidence type="ECO:0000256" key="1">
    <source>
        <dbReference type="ARBA" id="ARBA00004236"/>
    </source>
</evidence>
<dbReference type="InterPro" id="IPR003607">
    <property type="entry name" value="HD/PDEase_dom"/>
</dbReference>
<dbReference type="EMBL" id="JANCLT010000011">
    <property type="protein sequence ID" value="MCP8970397.1"/>
    <property type="molecule type" value="Genomic_DNA"/>
</dbReference>